<name>A0AAV5HNY0_9ROSI</name>
<dbReference type="AlphaFoldDB" id="A0AAV5HNY0"/>
<gene>
    <name evidence="1" type="ORF">SLEP1_g1630</name>
</gene>
<organism evidence="1 2">
    <name type="scientific">Rubroshorea leprosula</name>
    <dbReference type="NCBI Taxonomy" id="152421"/>
    <lineage>
        <taxon>Eukaryota</taxon>
        <taxon>Viridiplantae</taxon>
        <taxon>Streptophyta</taxon>
        <taxon>Embryophyta</taxon>
        <taxon>Tracheophyta</taxon>
        <taxon>Spermatophyta</taxon>
        <taxon>Magnoliopsida</taxon>
        <taxon>eudicotyledons</taxon>
        <taxon>Gunneridae</taxon>
        <taxon>Pentapetalae</taxon>
        <taxon>rosids</taxon>
        <taxon>malvids</taxon>
        <taxon>Malvales</taxon>
        <taxon>Dipterocarpaceae</taxon>
        <taxon>Rubroshorea</taxon>
    </lineage>
</organism>
<proteinExistence type="predicted"/>
<accession>A0AAV5HNY0</accession>
<evidence type="ECO:0000313" key="1">
    <source>
        <dbReference type="EMBL" id="GKU87186.1"/>
    </source>
</evidence>
<protein>
    <submittedName>
        <fullName evidence="1">Uncharacterized protein</fullName>
    </submittedName>
</protein>
<comment type="caution">
    <text evidence="1">The sequence shown here is derived from an EMBL/GenBank/DDBJ whole genome shotgun (WGS) entry which is preliminary data.</text>
</comment>
<sequence length="100" mass="11245">MCYLVFPRGLISTLIQPSLDTTSVLSLSPHPLSPLSHAVVRPVHVPDGIYRLYPISIRLLTSSFSTLFVAGELGSSKDFYFSKEKHPQRECRDRILVVVF</sequence>
<dbReference type="Proteomes" id="UP001054252">
    <property type="component" value="Unassembled WGS sequence"/>
</dbReference>
<reference evidence="1 2" key="1">
    <citation type="journal article" date="2021" name="Commun. Biol.">
        <title>The genome of Shorea leprosula (Dipterocarpaceae) highlights the ecological relevance of drought in aseasonal tropical rainforests.</title>
        <authorList>
            <person name="Ng K.K.S."/>
            <person name="Kobayashi M.J."/>
            <person name="Fawcett J.A."/>
            <person name="Hatakeyama M."/>
            <person name="Paape T."/>
            <person name="Ng C.H."/>
            <person name="Ang C.C."/>
            <person name="Tnah L.H."/>
            <person name="Lee C.T."/>
            <person name="Nishiyama T."/>
            <person name="Sese J."/>
            <person name="O'Brien M.J."/>
            <person name="Copetti D."/>
            <person name="Mohd Noor M.I."/>
            <person name="Ong R.C."/>
            <person name="Putra M."/>
            <person name="Sireger I.Z."/>
            <person name="Indrioko S."/>
            <person name="Kosugi Y."/>
            <person name="Izuno A."/>
            <person name="Isagi Y."/>
            <person name="Lee S.L."/>
            <person name="Shimizu K.K."/>
        </authorList>
    </citation>
    <scope>NUCLEOTIDE SEQUENCE [LARGE SCALE GENOMIC DNA]</scope>
    <source>
        <strain evidence="1">214</strain>
    </source>
</reference>
<evidence type="ECO:0000313" key="2">
    <source>
        <dbReference type="Proteomes" id="UP001054252"/>
    </source>
</evidence>
<keyword evidence="2" id="KW-1185">Reference proteome</keyword>
<dbReference type="EMBL" id="BPVZ01000002">
    <property type="protein sequence ID" value="GKU87186.1"/>
    <property type="molecule type" value="Genomic_DNA"/>
</dbReference>